<sequence length="247" mass="25925">MEPPLSGGPARDGAGSRDTGSRPRTVVAAPADTGTPASSAAVGGTDRTRVRRLPELAVHDRAVLHAVLDAGRFGHLAIADGHQPYALPVAYARDGERVLLHGSTGSRLFRHLAAGAPACLTVTLLDGLVLARSAFASSMNYRCAIVLGELSVVDGDDRLAALARISEHLLPGRWAAIRPPSAKELAATLVLALPLDECSVKVSAGPPDDPADDLDRPVWAGVVPVQETLGTPQPDRRLRHDLTPPEW</sequence>
<evidence type="ECO:0000313" key="3">
    <source>
        <dbReference type="Proteomes" id="UP000198228"/>
    </source>
</evidence>
<reference evidence="2 3" key="1">
    <citation type="submission" date="2016-06" db="EMBL/GenBank/DDBJ databases">
        <authorList>
            <person name="Kjaerup R.B."/>
            <person name="Dalgaard T.S."/>
            <person name="Juul-Madsen H.R."/>
        </authorList>
    </citation>
    <scope>NUCLEOTIDE SEQUENCE [LARGE SCALE GENOMIC DNA]</scope>
    <source>
        <strain evidence="2 3">DSM 43821</strain>
    </source>
</reference>
<name>A0A1C5ABG6_9ACTN</name>
<protein>
    <recommendedName>
        <fullName evidence="4">Nitroimidazol reductase NimA, pyridoxamine 5'-phosphate oxidase superfamily</fullName>
    </recommendedName>
</protein>
<gene>
    <name evidence="2" type="ORF">GA0074696_5686</name>
</gene>
<evidence type="ECO:0000256" key="1">
    <source>
        <dbReference type="SAM" id="MobiDB-lite"/>
    </source>
</evidence>
<feature type="region of interest" description="Disordered" evidence="1">
    <location>
        <begin position="225"/>
        <end position="247"/>
    </location>
</feature>
<organism evidence="2 3">
    <name type="scientific">Micromonospora purpureochromogenes</name>
    <dbReference type="NCBI Taxonomy" id="47872"/>
    <lineage>
        <taxon>Bacteria</taxon>
        <taxon>Bacillati</taxon>
        <taxon>Actinomycetota</taxon>
        <taxon>Actinomycetes</taxon>
        <taxon>Micromonosporales</taxon>
        <taxon>Micromonosporaceae</taxon>
        <taxon>Micromonospora</taxon>
    </lineage>
</organism>
<dbReference type="RefSeq" id="WP_088963877.1">
    <property type="nucleotide sequence ID" value="NZ_LT607410.1"/>
</dbReference>
<dbReference type="Proteomes" id="UP000198228">
    <property type="component" value="Chromosome I"/>
</dbReference>
<accession>A0A1C5ABG6</accession>
<dbReference type="PANTHER" id="PTHR34071">
    <property type="entry name" value="5-NITROIMIDAZOLE ANTIBIOTICS RESISTANCE PROTEIN, NIMA-FAMILY-RELATED PROTEIN-RELATED"/>
    <property type="match status" value="1"/>
</dbReference>
<dbReference type="InterPro" id="IPR012349">
    <property type="entry name" value="Split_barrel_FMN-bd"/>
</dbReference>
<dbReference type="AlphaFoldDB" id="A0A1C5ABG6"/>
<evidence type="ECO:0008006" key="4">
    <source>
        <dbReference type="Google" id="ProtNLM"/>
    </source>
</evidence>
<dbReference type="InterPro" id="IPR024747">
    <property type="entry name" value="Pyridox_Oxase-rel"/>
</dbReference>
<proteinExistence type="predicted"/>
<feature type="region of interest" description="Disordered" evidence="1">
    <location>
        <begin position="1"/>
        <end position="46"/>
    </location>
</feature>
<dbReference type="Pfam" id="PF12900">
    <property type="entry name" value="Pyridox_ox_2"/>
    <property type="match status" value="1"/>
</dbReference>
<evidence type="ECO:0000313" key="2">
    <source>
        <dbReference type="EMBL" id="SCF42557.1"/>
    </source>
</evidence>
<feature type="compositionally biased region" description="Basic and acidic residues" evidence="1">
    <location>
        <begin position="234"/>
        <end position="247"/>
    </location>
</feature>
<dbReference type="SUPFAM" id="SSF50475">
    <property type="entry name" value="FMN-binding split barrel"/>
    <property type="match status" value="1"/>
</dbReference>
<dbReference type="PANTHER" id="PTHR34071:SF2">
    <property type="entry name" value="FLAVIN-NUCLEOTIDE-BINDING PROTEIN"/>
    <property type="match status" value="1"/>
</dbReference>
<dbReference type="EMBL" id="LT607410">
    <property type="protein sequence ID" value="SCF42557.1"/>
    <property type="molecule type" value="Genomic_DNA"/>
</dbReference>
<dbReference type="Gene3D" id="2.30.110.10">
    <property type="entry name" value="Electron Transport, Fmn-binding Protein, Chain A"/>
    <property type="match status" value="1"/>
</dbReference>